<reference evidence="13 14" key="1">
    <citation type="submission" date="2015-04" db="EMBL/GenBank/DDBJ databases">
        <title>Complete Genome Sequence of Kosmotoga pacifica SLHLJ1.</title>
        <authorList>
            <person name="Jiang L.J."/>
            <person name="Shao Z.Z."/>
            <person name="Jebbar M."/>
        </authorList>
    </citation>
    <scope>NUCLEOTIDE SEQUENCE [LARGE SCALE GENOMIC DNA]</scope>
    <source>
        <strain evidence="13 14">SLHLJ1</strain>
    </source>
</reference>
<organism evidence="13 14">
    <name type="scientific">Kosmotoga pacifica</name>
    <dbReference type="NCBI Taxonomy" id="1330330"/>
    <lineage>
        <taxon>Bacteria</taxon>
        <taxon>Thermotogati</taxon>
        <taxon>Thermotogota</taxon>
        <taxon>Thermotogae</taxon>
        <taxon>Kosmotogales</taxon>
        <taxon>Kosmotogaceae</taxon>
        <taxon>Kosmotoga</taxon>
    </lineage>
</organism>
<dbReference type="GO" id="GO:0070402">
    <property type="term" value="F:NADPH binding"/>
    <property type="evidence" value="ECO:0007669"/>
    <property type="project" value="InterPro"/>
</dbReference>
<proteinExistence type="inferred from homology"/>
<comment type="pathway">
    <text evidence="1 9">Isoprenoid biosynthesis; isopentenyl diphosphate biosynthesis via DXP pathway; isopentenyl diphosphate from 1-deoxy-D-xylulose 5-phosphate: step 1/6.</text>
</comment>
<feature type="domain" description="DXP reductoisomerase C-terminal" evidence="12">
    <location>
        <begin position="255"/>
        <end position="367"/>
    </location>
</feature>
<dbReference type="OrthoDB" id="9806546at2"/>
<dbReference type="GO" id="GO:0051484">
    <property type="term" value="P:isopentenyl diphosphate biosynthetic process, methylerythritol 4-phosphate pathway involved in terpenoid biosynthetic process"/>
    <property type="evidence" value="ECO:0007669"/>
    <property type="project" value="UniProtKB-ARBA"/>
</dbReference>
<dbReference type="InterPro" id="IPR036291">
    <property type="entry name" value="NAD(P)-bd_dom_sf"/>
</dbReference>
<feature type="binding site" evidence="9">
    <location>
        <position position="120"/>
    </location>
    <ligand>
        <name>1-deoxy-D-xylulose 5-phosphate</name>
        <dbReference type="ChEBI" id="CHEBI:57792"/>
    </ligand>
</feature>
<dbReference type="SUPFAM" id="SSF51735">
    <property type="entry name" value="NAD(P)-binding Rossmann-fold domains"/>
    <property type="match status" value="1"/>
</dbReference>
<comment type="function">
    <text evidence="9">Catalyzes the NADPH-dependent rearrangement and reduction of 1-deoxy-D-xylulose-5-phosphate (DXP) to 2-C-methyl-D-erythritol 4-phosphate (MEP).</text>
</comment>
<evidence type="ECO:0000313" key="13">
    <source>
        <dbReference type="EMBL" id="AKI97296.1"/>
    </source>
</evidence>
<comment type="similarity">
    <text evidence="2 9">Belongs to the DXR family.</text>
</comment>
<feature type="binding site" evidence="9">
    <location>
        <position position="145"/>
    </location>
    <ligand>
        <name>Mn(2+)</name>
        <dbReference type="ChEBI" id="CHEBI:29035"/>
    </ligand>
</feature>
<evidence type="ECO:0000256" key="6">
    <source>
        <dbReference type="ARBA" id="ARBA00023211"/>
    </source>
</evidence>
<evidence type="ECO:0000256" key="1">
    <source>
        <dbReference type="ARBA" id="ARBA00005094"/>
    </source>
</evidence>
<feature type="domain" description="1-deoxy-D-xylulose 5-phosphate reductoisomerase C-terminal" evidence="11">
    <location>
        <begin position="141"/>
        <end position="222"/>
    </location>
</feature>
<dbReference type="Pfam" id="PF13288">
    <property type="entry name" value="DXPR_C"/>
    <property type="match status" value="1"/>
</dbReference>
<dbReference type="PIRSF" id="PIRSF006205">
    <property type="entry name" value="Dxp_reductismrs"/>
    <property type="match status" value="1"/>
</dbReference>
<sequence>MTLKRLAIIGSTGSIGRQTLEVVNDLRDYKVVALSCGHNFSLFRKQLMKFKPDYAATLGDAVYLREEFPETIFFFGADGIEEMLEAAMPDAVVNGASGAVGLRYSLKAIETSKRLCLANKESLVCGGKLLIEKAVQRGVEIIPVDSEHSGIFQLMIGDSRPEKIFITASGGALRDYPLEQIEEATLEEVLKHPTWSMGKRITIDSATMVNKGLEVIEAHYLFNYEEKDILTYICRNSLIHGGAIYRDGVIKLHVGEADMKIPIAYSLSYPVRTYSSPHIKLDRLTLSLEEIDYRRYPALKLAREITGVPSKQIAYNAADEVAVKYFEKGAIKFGDIFRIIYRVVEKVFEASPHNFDEVLEIDRFSRKLAEREVIEL</sequence>
<feature type="binding site" evidence="9">
    <location>
        <position position="192"/>
    </location>
    <ligand>
        <name>1-deoxy-D-xylulose 5-phosphate</name>
        <dbReference type="ChEBI" id="CHEBI:57792"/>
    </ligand>
</feature>
<feature type="binding site" evidence="9">
    <location>
        <position position="13"/>
    </location>
    <ligand>
        <name>NADPH</name>
        <dbReference type="ChEBI" id="CHEBI:57783"/>
    </ligand>
</feature>
<accession>A0A0G2ZB14</accession>
<dbReference type="SUPFAM" id="SSF69055">
    <property type="entry name" value="1-deoxy-D-xylulose-5-phosphate reductoisomerase, C-terminal domain"/>
    <property type="match status" value="1"/>
</dbReference>
<feature type="domain" description="1-deoxy-D-xylulose 5-phosphate reductoisomerase N-terminal" evidence="10">
    <location>
        <begin position="6"/>
        <end position="127"/>
    </location>
</feature>
<dbReference type="NCBIfam" id="TIGR00243">
    <property type="entry name" value="Dxr"/>
    <property type="match status" value="1"/>
</dbReference>
<dbReference type="Gene3D" id="1.10.1740.10">
    <property type="match status" value="1"/>
</dbReference>
<evidence type="ECO:0000256" key="2">
    <source>
        <dbReference type="ARBA" id="ARBA00006825"/>
    </source>
</evidence>
<feature type="binding site" evidence="9">
    <location>
        <position position="146"/>
    </location>
    <ligand>
        <name>1-deoxy-D-xylulose 5-phosphate</name>
        <dbReference type="ChEBI" id="CHEBI:57792"/>
    </ligand>
</feature>
<keyword evidence="9" id="KW-0460">Magnesium</keyword>
<evidence type="ECO:0000259" key="10">
    <source>
        <dbReference type="Pfam" id="PF02670"/>
    </source>
</evidence>
<dbReference type="PANTHER" id="PTHR30525">
    <property type="entry name" value="1-DEOXY-D-XYLULOSE 5-PHOSPHATE REDUCTOISOMERASE"/>
    <property type="match status" value="1"/>
</dbReference>
<keyword evidence="6 9" id="KW-0464">Manganese</keyword>
<dbReference type="Proteomes" id="UP000035159">
    <property type="component" value="Chromosome"/>
</dbReference>
<name>A0A0G2ZB14_9BACT</name>
<feature type="binding site" evidence="9">
    <location>
        <position position="121"/>
    </location>
    <ligand>
        <name>NADPH</name>
        <dbReference type="ChEBI" id="CHEBI:57783"/>
    </ligand>
</feature>
<comment type="cofactor">
    <cofactor evidence="9">
        <name>Mg(2+)</name>
        <dbReference type="ChEBI" id="CHEBI:18420"/>
    </cofactor>
    <cofactor evidence="9">
        <name>Mn(2+)</name>
        <dbReference type="ChEBI" id="CHEBI:29035"/>
    </cofactor>
</comment>
<feature type="binding site" evidence="9">
    <location>
        <position position="169"/>
    </location>
    <ligand>
        <name>1-deoxy-D-xylulose 5-phosphate</name>
        <dbReference type="ChEBI" id="CHEBI:57792"/>
    </ligand>
</feature>
<dbReference type="AlphaFoldDB" id="A0A0G2ZB14"/>
<keyword evidence="7 9" id="KW-0414">Isoprene biosynthesis</keyword>
<feature type="binding site" evidence="9">
    <location>
        <position position="211"/>
    </location>
    <ligand>
        <name>1-deoxy-D-xylulose 5-phosphate</name>
        <dbReference type="ChEBI" id="CHEBI:57792"/>
    </ligand>
</feature>
<keyword evidence="5 9" id="KW-0560">Oxidoreductase</keyword>
<feature type="binding site" evidence="9">
    <location>
        <position position="205"/>
    </location>
    <ligand>
        <name>1-deoxy-D-xylulose 5-phosphate</name>
        <dbReference type="ChEBI" id="CHEBI:57792"/>
    </ligand>
</feature>
<dbReference type="EMBL" id="CP011232">
    <property type="protein sequence ID" value="AKI97296.1"/>
    <property type="molecule type" value="Genomic_DNA"/>
</dbReference>
<dbReference type="UniPathway" id="UPA00056">
    <property type="reaction ID" value="UER00092"/>
</dbReference>
<dbReference type="Pfam" id="PF02670">
    <property type="entry name" value="DXP_reductoisom"/>
    <property type="match status" value="1"/>
</dbReference>
<feature type="binding site" evidence="9">
    <location>
        <position position="198"/>
    </location>
    <ligand>
        <name>NADPH</name>
        <dbReference type="ChEBI" id="CHEBI:57783"/>
    </ligand>
</feature>
<evidence type="ECO:0000259" key="12">
    <source>
        <dbReference type="Pfam" id="PF13288"/>
    </source>
</evidence>
<dbReference type="InterPro" id="IPR003821">
    <property type="entry name" value="DXP_reductoisomerase"/>
</dbReference>
<dbReference type="HAMAP" id="MF_00183">
    <property type="entry name" value="DXP_reductoisom"/>
    <property type="match status" value="1"/>
</dbReference>
<feature type="binding site" evidence="9">
    <location>
        <position position="12"/>
    </location>
    <ligand>
        <name>NADPH</name>
        <dbReference type="ChEBI" id="CHEBI:57783"/>
    </ligand>
</feature>
<dbReference type="STRING" id="1330330.IX53_05110"/>
<keyword evidence="4 9" id="KW-0521">NADP</keyword>
<dbReference type="SUPFAM" id="SSF55347">
    <property type="entry name" value="Glyceraldehyde-3-phosphate dehydrogenase-like, C-terminal domain"/>
    <property type="match status" value="1"/>
</dbReference>
<gene>
    <name evidence="9" type="primary">dxr</name>
    <name evidence="13" type="ORF">IX53_05110</name>
</gene>
<feature type="binding site" evidence="9">
    <location>
        <position position="15"/>
    </location>
    <ligand>
        <name>NADPH</name>
        <dbReference type="ChEBI" id="CHEBI:57783"/>
    </ligand>
</feature>
<dbReference type="InterPro" id="IPR013512">
    <property type="entry name" value="DXP_reductoisomerase_N"/>
</dbReference>
<dbReference type="Gene3D" id="3.40.50.720">
    <property type="entry name" value="NAD(P)-binding Rossmann-like Domain"/>
    <property type="match status" value="1"/>
</dbReference>
<feature type="binding site" evidence="9">
    <location>
        <position position="39"/>
    </location>
    <ligand>
        <name>NADPH</name>
        <dbReference type="ChEBI" id="CHEBI:57783"/>
    </ligand>
</feature>
<feature type="binding site" evidence="9">
    <location>
        <position position="214"/>
    </location>
    <ligand>
        <name>1-deoxy-D-xylulose 5-phosphate</name>
        <dbReference type="ChEBI" id="CHEBI:57792"/>
    </ligand>
</feature>
<dbReference type="InterPro" id="IPR036169">
    <property type="entry name" value="DXPR_C_sf"/>
</dbReference>
<dbReference type="PANTHER" id="PTHR30525:SF0">
    <property type="entry name" value="1-DEOXY-D-XYLULOSE 5-PHOSPHATE REDUCTOISOMERASE, CHLOROPLASTIC"/>
    <property type="match status" value="1"/>
</dbReference>
<comment type="caution">
    <text evidence="9">Lacks conserved residue(s) required for the propagation of feature annotation.</text>
</comment>
<protein>
    <recommendedName>
        <fullName evidence="9">1-deoxy-D-xylulose 5-phosphate reductoisomerase</fullName>
        <shortName evidence="9">DXP reductoisomerase</shortName>
        <ecNumber evidence="9">1.1.1.267</ecNumber>
    </recommendedName>
    <alternativeName>
        <fullName evidence="9">1-deoxyxylulose-5-phosphate reductoisomerase</fullName>
    </alternativeName>
    <alternativeName>
        <fullName evidence="9">2-C-methyl-D-erythritol 4-phosphate synthase</fullName>
    </alternativeName>
</protein>
<dbReference type="GO" id="GO:0030145">
    <property type="term" value="F:manganese ion binding"/>
    <property type="evidence" value="ECO:0007669"/>
    <property type="project" value="TreeGrafter"/>
</dbReference>
<feature type="binding site" evidence="9">
    <location>
        <position position="147"/>
    </location>
    <ligand>
        <name>Mn(2+)</name>
        <dbReference type="ChEBI" id="CHEBI:29035"/>
    </ligand>
</feature>
<dbReference type="FunFam" id="3.40.50.720:FF:000045">
    <property type="entry name" value="1-deoxy-D-xylulose 5-phosphate reductoisomerase"/>
    <property type="match status" value="1"/>
</dbReference>
<feature type="binding site" evidence="9">
    <location>
        <position position="119"/>
    </location>
    <ligand>
        <name>NADPH</name>
        <dbReference type="ChEBI" id="CHEBI:57783"/>
    </ligand>
</feature>
<dbReference type="InterPro" id="IPR026877">
    <property type="entry name" value="DXPR_C"/>
</dbReference>
<evidence type="ECO:0000259" key="11">
    <source>
        <dbReference type="Pfam" id="PF08436"/>
    </source>
</evidence>
<feature type="binding site" evidence="9">
    <location>
        <position position="210"/>
    </location>
    <ligand>
        <name>1-deoxy-D-xylulose 5-phosphate</name>
        <dbReference type="ChEBI" id="CHEBI:57792"/>
    </ligand>
</feature>
<feature type="binding site" evidence="9">
    <location>
        <position position="214"/>
    </location>
    <ligand>
        <name>Mn(2+)</name>
        <dbReference type="ChEBI" id="CHEBI:29035"/>
    </ligand>
</feature>
<dbReference type="InterPro" id="IPR013644">
    <property type="entry name" value="DXP_reductoisomerase_C"/>
</dbReference>
<evidence type="ECO:0000256" key="5">
    <source>
        <dbReference type="ARBA" id="ARBA00023002"/>
    </source>
</evidence>
<dbReference type="EC" id="1.1.1.267" evidence="9"/>
<dbReference type="Pfam" id="PF08436">
    <property type="entry name" value="DXP_redisom_C"/>
    <property type="match status" value="1"/>
</dbReference>
<dbReference type="GO" id="GO:0030604">
    <property type="term" value="F:1-deoxy-D-xylulose-5-phosphate reductoisomerase activity"/>
    <property type="evidence" value="ECO:0007669"/>
    <property type="project" value="UniProtKB-UniRule"/>
</dbReference>
<evidence type="ECO:0000256" key="7">
    <source>
        <dbReference type="ARBA" id="ARBA00023229"/>
    </source>
</evidence>
<evidence type="ECO:0000256" key="4">
    <source>
        <dbReference type="ARBA" id="ARBA00022857"/>
    </source>
</evidence>
<evidence type="ECO:0000256" key="8">
    <source>
        <dbReference type="ARBA" id="ARBA00048543"/>
    </source>
</evidence>
<dbReference type="KEGG" id="kpf:IX53_05110"/>
<feature type="binding site" evidence="9">
    <location>
        <position position="37"/>
    </location>
    <ligand>
        <name>NADPH</name>
        <dbReference type="ChEBI" id="CHEBI:57783"/>
    </ligand>
</feature>
<keyword evidence="13" id="KW-0413">Isomerase</keyword>
<dbReference type="GO" id="GO:0016853">
    <property type="term" value="F:isomerase activity"/>
    <property type="evidence" value="ECO:0007669"/>
    <property type="project" value="UniProtKB-KW"/>
</dbReference>
<evidence type="ECO:0000256" key="3">
    <source>
        <dbReference type="ARBA" id="ARBA00022723"/>
    </source>
</evidence>
<evidence type="ECO:0000256" key="9">
    <source>
        <dbReference type="HAMAP-Rule" id="MF_00183"/>
    </source>
</evidence>
<keyword evidence="14" id="KW-1185">Reference proteome</keyword>
<keyword evidence="3 9" id="KW-0479">Metal-binding</keyword>
<feature type="binding site" evidence="9">
    <location>
        <position position="14"/>
    </location>
    <ligand>
        <name>NADPH</name>
        <dbReference type="ChEBI" id="CHEBI:57783"/>
    </ligand>
</feature>
<feature type="binding site" evidence="9">
    <location>
        <position position="147"/>
    </location>
    <ligand>
        <name>1-deoxy-D-xylulose 5-phosphate</name>
        <dbReference type="ChEBI" id="CHEBI:57792"/>
    </ligand>
</feature>
<evidence type="ECO:0000313" key="14">
    <source>
        <dbReference type="Proteomes" id="UP000035159"/>
    </source>
</evidence>
<dbReference type="PATRIC" id="fig|1330330.3.peg.1025"/>
<comment type="catalytic activity">
    <reaction evidence="8">
        <text>2-C-methyl-D-erythritol 4-phosphate + NADP(+) = 1-deoxy-D-xylulose 5-phosphate + NADPH + H(+)</text>
        <dbReference type="Rhea" id="RHEA:13717"/>
        <dbReference type="ChEBI" id="CHEBI:15378"/>
        <dbReference type="ChEBI" id="CHEBI:57783"/>
        <dbReference type="ChEBI" id="CHEBI:57792"/>
        <dbReference type="ChEBI" id="CHEBI:58262"/>
        <dbReference type="ChEBI" id="CHEBI:58349"/>
        <dbReference type="EC" id="1.1.1.267"/>
    </reaction>
    <physiologicalReaction direction="right-to-left" evidence="8">
        <dbReference type="Rhea" id="RHEA:13719"/>
    </physiologicalReaction>
</comment>